<evidence type="ECO:0000256" key="6">
    <source>
        <dbReference type="ARBA" id="ARBA00023136"/>
    </source>
</evidence>
<feature type="transmembrane region" description="Helical" evidence="7">
    <location>
        <begin position="215"/>
        <end position="240"/>
    </location>
</feature>
<evidence type="ECO:0000256" key="7">
    <source>
        <dbReference type="RuleBase" id="RU363032"/>
    </source>
</evidence>
<dbReference type="Proteomes" id="UP001354931">
    <property type="component" value="Unassembled WGS sequence"/>
</dbReference>
<keyword evidence="11" id="KW-1185">Reference proteome</keyword>
<dbReference type="PROSITE" id="PS50928">
    <property type="entry name" value="ABC_TM1"/>
    <property type="match status" value="1"/>
</dbReference>
<evidence type="ECO:0000256" key="2">
    <source>
        <dbReference type="ARBA" id="ARBA00022448"/>
    </source>
</evidence>
<evidence type="ECO:0000256" key="1">
    <source>
        <dbReference type="ARBA" id="ARBA00004651"/>
    </source>
</evidence>
<feature type="domain" description="ABC transmembrane type-1" evidence="9">
    <location>
        <begin position="105"/>
        <end position="294"/>
    </location>
</feature>
<keyword evidence="2 7" id="KW-0813">Transport</keyword>
<dbReference type="InterPro" id="IPR035906">
    <property type="entry name" value="MetI-like_sf"/>
</dbReference>
<feature type="transmembrane region" description="Helical" evidence="7">
    <location>
        <begin position="273"/>
        <end position="294"/>
    </location>
</feature>
<dbReference type="SUPFAM" id="SSF161098">
    <property type="entry name" value="MetI-like"/>
    <property type="match status" value="1"/>
</dbReference>
<accession>A0ABU6FGE7</accession>
<keyword evidence="4 7" id="KW-0812">Transmembrane</keyword>
<comment type="subcellular location">
    <subcellularLocation>
        <location evidence="1 7">Cell membrane</location>
        <topology evidence="1 7">Multi-pass membrane protein</topology>
    </subcellularLocation>
</comment>
<feature type="transmembrane region" description="Helical" evidence="7">
    <location>
        <begin position="140"/>
        <end position="161"/>
    </location>
</feature>
<comment type="similarity">
    <text evidence="7">Belongs to the binding-protein-dependent transport system permease family.</text>
</comment>
<gene>
    <name evidence="10" type="ORF">OKJ99_36115</name>
</gene>
<organism evidence="10 11">
    <name type="scientific">Streptomyces endophyticus</name>
    <dbReference type="NCBI Taxonomy" id="714166"/>
    <lineage>
        <taxon>Bacteria</taxon>
        <taxon>Bacillati</taxon>
        <taxon>Actinomycetota</taxon>
        <taxon>Actinomycetes</taxon>
        <taxon>Kitasatosporales</taxon>
        <taxon>Streptomycetaceae</taxon>
        <taxon>Streptomyces</taxon>
    </lineage>
</organism>
<evidence type="ECO:0000313" key="11">
    <source>
        <dbReference type="Proteomes" id="UP001354931"/>
    </source>
</evidence>
<dbReference type="PANTHER" id="PTHR43744:SF12">
    <property type="entry name" value="ABC TRANSPORTER PERMEASE PROTEIN MG189-RELATED"/>
    <property type="match status" value="1"/>
</dbReference>
<feature type="region of interest" description="Disordered" evidence="8">
    <location>
        <begin position="1"/>
        <end position="35"/>
    </location>
</feature>
<feature type="transmembrane region" description="Helical" evidence="7">
    <location>
        <begin position="34"/>
        <end position="58"/>
    </location>
</feature>
<evidence type="ECO:0000256" key="5">
    <source>
        <dbReference type="ARBA" id="ARBA00022989"/>
    </source>
</evidence>
<comment type="caution">
    <text evidence="10">The sequence shown here is derived from an EMBL/GenBank/DDBJ whole genome shotgun (WGS) entry which is preliminary data.</text>
</comment>
<evidence type="ECO:0000259" key="9">
    <source>
        <dbReference type="PROSITE" id="PS50928"/>
    </source>
</evidence>
<feature type="transmembrane region" description="Helical" evidence="7">
    <location>
        <begin position="173"/>
        <end position="194"/>
    </location>
</feature>
<proteinExistence type="inferred from homology"/>
<sequence>MTMTADTLTRPKTRRTGPVETRSRRRHSTKPQQVLGSGVGAKVGAAIALAVMALLWLAPIAWVLVISFKTEPDAAAPGDGWIPAHGFTGAAYGKIFAQGKLPVWALNSLFVAAAVTALTVAVSALAAYGFSRTLFRGRKLLFAATIASIMVPPQILIVPLFREMLSLNLVDTYAGMILPQVVAPPMVYILKKFFDAVPRELEEAARLDGASNARVFLSVVLPLSRPILSAVAIFVFIGAWNNFLWPFLSTSDQSLMTLPVGLATVKDSYNLQYAQLAASGLLASIPLILIFMIFQRQMVRSVATTGLGGQ</sequence>
<evidence type="ECO:0000256" key="3">
    <source>
        <dbReference type="ARBA" id="ARBA00022475"/>
    </source>
</evidence>
<evidence type="ECO:0000256" key="8">
    <source>
        <dbReference type="SAM" id="MobiDB-lite"/>
    </source>
</evidence>
<evidence type="ECO:0000256" key="4">
    <source>
        <dbReference type="ARBA" id="ARBA00022692"/>
    </source>
</evidence>
<dbReference type="PANTHER" id="PTHR43744">
    <property type="entry name" value="ABC TRANSPORTER PERMEASE PROTEIN MG189-RELATED-RELATED"/>
    <property type="match status" value="1"/>
</dbReference>
<feature type="transmembrane region" description="Helical" evidence="7">
    <location>
        <begin position="104"/>
        <end position="128"/>
    </location>
</feature>
<keyword evidence="5 7" id="KW-1133">Transmembrane helix</keyword>
<keyword evidence="3" id="KW-1003">Cell membrane</keyword>
<evidence type="ECO:0000313" key="10">
    <source>
        <dbReference type="EMBL" id="MEB8342934.1"/>
    </source>
</evidence>
<protein>
    <submittedName>
        <fullName evidence="10">Carbohydrate ABC transporter permease</fullName>
    </submittedName>
</protein>
<dbReference type="CDD" id="cd06261">
    <property type="entry name" value="TM_PBP2"/>
    <property type="match status" value="1"/>
</dbReference>
<dbReference type="InterPro" id="IPR000515">
    <property type="entry name" value="MetI-like"/>
</dbReference>
<keyword evidence="6 7" id="KW-0472">Membrane</keyword>
<name>A0ABU6FGE7_9ACTN</name>
<reference evidence="10 11" key="1">
    <citation type="submission" date="2022-10" db="EMBL/GenBank/DDBJ databases">
        <authorList>
            <person name="Xie J."/>
            <person name="Shen N."/>
        </authorList>
    </citation>
    <scope>NUCLEOTIDE SEQUENCE [LARGE SCALE GENOMIC DNA]</scope>
    <source>
        <strain evidence="10 11">YIM65594</strain>
    </source>
</reference>
<dbReference type="Gene3D" id="1.10.3720.10">
    <property type="entry name" value="MetI-like"/>
    <property type="match status" value="1"/>
</dbReference>
<dbReference type="EMBL" id="JAOZYC010000174">
    <property type="protein sequence ID" value="MEB8342934.1"/>
    <property type="molecule type" value="Genomic_DNA"/>
</dbReference>
<dbReference type="Pfam" id="PF00528">
    <property type="entry name" value="BPD_transp_1"/>
    <property type="match status" value="1"/>
</dbReference>